<accession>A0AAU7ZUR0</accession>
<reference evidence="1" key="2">
    <citation type="journal article" date="2024" name="Environ. Microbiol.">
        <title>Genome analysis and description of Tunturibacter gen. nov. expands the diversity of Terriglobia in tundra soils.</title>
        <authorList>
            <person name="Messyasz A."/>
            <person name="Mannisto M.K."/>
            <person name="Kerkhof L.J."/>
            <person name="Haggblom M.M."/>
        </authorList>
    </citation>
    <scope>NUCLEOTIDE SEQUENCE</scope>
    <source>
        <strain evidence="1">X5P6</strain>
    </source>
</reference>
<dbReference type="EMBL" id="CP132942">
    <property type="protein sequence ID" value="XCB34706.1"/>
    <property type="molecule type" value="Genomic_DNA"/>
</dbReference>
<dbReference type="RefSeq" id="WP_353066076.1">
    <property type="nucleotide sequence ID" value="NZ_CP132942.1"/>
</dbReference>
<sequence>MRVQKAAICIFLASALLLSVPLASELTVSHYRRWYASRLLSALRQIRPGTTTEEQARAALKPFSAYEDGSDTRRAGTVSSQLGYQFYNSPEWVTSLAYHLRFIPIRLTLPWTLFEAHLDFTDGLVAGIHIIEMQEDQPGFPHPNSASVTVVSNRNGQIARSLYDGTPSENFNGYWEYSRSTGQADQSGNPTSFSCCHARFIRLDERATPAERSQALDFQLHCLTSILRCKDDRQILP</sequence>
<evidence type="ECO:0000313" key="1">
    <source>
        <dbReference type="EMBL" id="XCB34706.1"/>
    </source>
</evidence>
<reference evidence="1" key="1">
    <citation type="submission" date="2023-08" db="EMBL/GenBank/DDBJ databases">
        <authorList>
            <person name="Messyasz A."/>
            <person name="Mannisto M.K."/>
            <person name="Kerkhof L.J."/>
            <person name="Haggblom M."/>
        </authorList>
    </citation>
    <scope>NUCLEOTIDE SEQUENCE</scope>
    <source>
        <strain evidence="1">X5P6</strain>
    </source>
</reference>
<name>A0AAU7ZUR0_9BACT</name>
<organism evidence="1">
    <name type="scientific">Tunturiibacter psychrotolerans</name>
    <dbReference type="NCBI Taxonomy" id="3069686"/>
    <lineage>
        <taxon>Bacteria</taxon>
        <taxon>Pseudomonadati</taxon>
        <taxon>Acidobacteriota</taxon>
        <taxon>Terriglobia</taxon>
        <taxon>Terriglobales</taxon>
        <taxon>Acidobacteriaceae</taxon>
        <taxon>Tunturiibacter</taxon>
    </lineage>
</organism>
<proteinExistence type="predicted"/>
<dbReference type="AlphaFoldDB" id="A0AAU7ZUR0"/>
<protein>
    <submittedName>
        <fullName evidence="1">Uncharacterized protein</fullName>
    </submittedName>
</protein>
<gene>
    <name evidence="1" type="ORF">RBB77_07370</name>
</gene>
<dbReference type="KEGG" id="tpsc:RBB77_07370"/>